<feature type="region of interest" description="Disordered" evidence="1">
    <location>
        <begin position="1"/>
        <end position="21"/>
    </location>
</feature>
<evidence type="ECO:0000256" key="1">
    <source>
        <dbReference type="SAM" id="MobiDB-lite"/>
    </source>
</evidence>
<organism evidence="2">
    <name type="scientific">uncultured marine type-A Synechococcus 5B2</name>
    <dbReference type="NCBI Taxonomy" id="359140"/>
    <lineage>
        <taxon>Bacteria</taxon>
        <taxon>Bacillati</taxon>
        <taxon>Cyanobacteriota</taxon>
        <taxon>Cyanophyceae</taxon>
        <taxon>Synechococcales</taxon>
        <taxon>Synechococcaceae</taxon>
        <taxon>Synechococcus</taxon>
        <taxon>environmental samples</taxon>
    </lineage>
</organism>
<protein>
    <submittedName>
        <fullName evidence="2">Uncharacterized protein</fullName>
    </submittedName>
</protein>
<accession>Q0QM22</accession>
<name>Q0QM22_9SYNE</name>
<sequence>MTASPIRSSSPPASPVNDDAATRAASIQKQLDRQELRCSLIALAAKSGLIILGCVSVARMSVAYQERLERHSELAAVVSVESAKLESLQSKFDRLFTLGGEKRLISEQDQWIAPNRLRVIWR</sequence>
<reference evidence="2" key="1">
    <citation type="journal article" date="2006" name="Mar. Ecol. Prog. Ser.">
        <title>Gene diversity and organization in rbcL-containing genome fragments from uncultivated Synechococcus in the Gulf of Mexico.</title>
        <authorList>
            <person name="John D.E."/>
            <person name="Wawrik B."/>
            <person name="Tabita F.R."/>
            <person name="Paul J.H."/>
        </authorList>
    </citation>
    <scope>NUCLEOTIDE SEQUENCE</scope>
</reference>
<feature type="compositionally biased region" description="Low complexity" evidence="1">
    <location>
        <begin position="1"/>
        <end position="11"/>
    </location>
</feature>
<evidence type="ECO:0000313" key="2">
    <source>
        <dbReference type="EMBL" id="ABB92239.1"/>
    </source>
</evidence>
<dbReference type="AlphaFoldDB" id="Q0QM22"/>
<dbReference type="EMBL" id="DQ284920">
    <property type="protein sequence ID" value="ABB92239.1"/>
    <property type="molecule type" value="Genomic_DNA"/>
</dbReference>
<proteinExistence type="predicted"/>